<organism evidence="3">
    <name type="scientific">Thrips palmi</name>
    <name type="common">Melon thrips</name>
    <dbReference type="NCBI Taxonomy" id="161013"/>
    <lineage>
        <taxon>Eukaryota</taxon>
        <taxon>Metazoa</taxon>
        <taxon>Ecdysozoa</taxon>
        <taxon>Arthropoda</taxon>
        <taxon>Hexapoda</taxon>
        <taxon>Insecta</taxon>
        <taxon>Pterygota</taxon>
        <taxon>Neoptera</taxon>
        <taxon>Paraneoptera</taxon>
        <taxon>Thysanoptera</taxon>
        <taxon>Terebrantia</taxon>
        <taxon>Thripoidea</taxon>
        <taxon>Thripidae</taxon>
        <taxon>Thrips</taxon>
    </lineage>
</organism>
<feature type="region of interest" description="Disordered" evidence="1">
    <location>
        <begin position="166"/>
        <end position="193"/>
    </location>
</feature>
<protein>
    <submittedName>
        <fullName evidence="3">Uncharacterized protein LOC117646563</fullName>
    </submittedName>
</protein>
<dbReference type="Proteomes" id="UP000515158">
    <property type="component" value="Unplaced"/>
</dbReference>
<dbReference type="GeneID" id="117646563"/>
<dbReference type="RefSeq" id="XP_034243494.1">
    <property type="nucleotide sequence ID" value="XM_034387603.1"/>
</dbReference>
<evidence type="ECO:0000256" key="1">
    <source>
        <dbReference type="SAM" id="MobiDB-lite"/>
    </source>
</evidence>
<evidence type="ECO:0000313" key="3">
    <source>
        <dbReference type="RefSeq" id="XP_034243494.1"/>
    </source>
</evidence>
<sequence>MADWPECTVTQTHTYFAMEDPCRAFITVSATERGNPCLIVDNYRFCLRRQGSGAGILRWKCSASHCYVAFITDESYNFIKWGGTTQHVMGTAAPDGSRRSHRMSDAVAMRQLVRASAKRKALDNLNMLPSKVIIDALMEVDTGPEEHLVDHDLTLCTRAIERVRSVKKKRRQSSVANTPPPSSSSSSSSSPTLLDPIRLTYPQTWSSSPLSQTPYNFHHEAASVQTPNNFHHEAASVQTPYNFHHEASSIGTPYTFHHDVAPMAASTGVPMCFTFHPQTWPSSPLTQTCDIQTYK</sequence>
<dbReference type="InParanoid" id="A0A6P8ZP51"/>
<dbReference type="AlphaFoldDB" id="A0A6P8ZP51"/>
<gene>
    <name evidence="3" type="primary">LOC117646563</name>
</gene>
<name>A0A6P8ZP51_THRPL</name>
<reference evidence="3" key="1">
    <citation type="submission" date="2025-08" db="UniProtKB">
        <authorList>
            <consortium name="RefSeq"/>
        </authorList>
    </citation>
    <scope>IDENTIFICATION</scope>
    <source>
        <tissue evidence="3">Total insect</tissue>
    </source>
</reference>
<proteinExistence type="predicted"/>
<keyword evidence="2" id="KW-1185">Reference proteome</keyword>
<evidence type="ECO:0000313" key="2">
    <source>
        <dbReference type="Proteomes" id="UP000515158"/>
    </source>
</evidence>
<dbReference type="Gene3D" id="2.20.25.240">
    <property type="match status" value="1"/>
</dbReference>
<dbReference type="KEGG" id="tpal:117646563"/>
<accession>A0A6P8ZP51</accession>
<dbReference type="OrthoDB" id="6607069at2759"/>